<protein>
    <submittedName>
        <fullName evidence="1">ISAzo13 family transposase</fullName>
    </submittedName>
</protein>
<organism evidence="1 2">
    <name type="scientific">Metallibacterium scheffleri</name>
    <dbReference type="NCBI Taxonomy" id="993689"/>
    <lineage>
        <taxon>Bacteria</taxon>
        <taxon>Pseudomonadati</taxon>
        <taxon>Pseudomonadota</taxon>
        <taxon>Gammaproteobacteria</taxon>
        <taxon>Lysobacterales</taxon>
        <taxon>Rhodanobacteraceae</taxon>
        <taxon>Metallibacterium</taxon>
    </lineage>
</organism>
<comment type="caution">
    <text evidence="1">The sequence shown here is derived from an EMBL/GenBank/DDBJ whole genome shotgun (WGS) entry which is preliminary data.</text>
</comment>
<proteinExistence type="predicted"/>
<gene>
    <name evidence="1" type="ORF">B1806_09760</name>
</gene>
<dbReference type="Pfam" id="PF07592">
    <property type="entry name" value="DDE_Tnp_ISAZ013"/>
    <property type="match status" value="1"/>
</dbReference>
<dbReference type="EMBL" id="MWQO01000033">
    <property type="protein sequence ID" value="THD10141.1"/>
    <property type="molecule type" value="Genomic_DNA"/>
</dbReference>
<keyword evidence="2" id="KW-1185">Reference proteome</keyword>
<evidence type="ECO:0000313" key="1">
    <source>
        <dbReference type="EMBL" id="THD10141.1"/>
    </source>
</evidence>
<name>A0A4V6RR96_9GAMM</name>
<dbReference type="Proteomes" id="UP000307749">
    <property type="component" value="Unassembled WGS sequence"/>
</dbReference>
<sequence length="418" mass="45463">MASVQRSRCSGARKSTIKRRWEVLRGVLDERQRRLFVGVEALVLGRGGISHVAAATGVSRRTVLSGLQEVGALATRGDAAPGDGNAGARVRAPGAGRKRLAEKDSTLVPELLDLVCPATRGDPQSPLLWSCKSLRVLADELQARGHVVSHVVVGRLLKAQGYSLQGNAKVIEGHQSPDRNAQFEFINATVSAALEAGQPAISVDTKKKELVGPYKNNGREWHPSGEPVQVKVHDFVDPDLGRANPYGVYDIGADAGWVSVGTDHDTSAFAVQTIRRWWFAMGCPLYPEARQLTITADGGGSNGHRVRLWKLELSRLAQETGLTIHVCHFPPGTSKWNKIEHRLFSFITMNWRGRPLISHEVIVNLIANTRTRSGLTVHAELDAGLYPKGVGVSDADFAAIPIDRNAFHGDWNYTIKPA</sequence>
<dbReference type="STRING" id="993689.GCA_002077135_00361"/>
<dbReference type="AlphaFoldDB" id="A0A4V6RR96"/>
<dbReference type="OrthoDB" id="9781031at2"/>
<evidence type="ECO:0000313" key="2">
    <source>
        <dbReference type="Proteomes" id="UP000307749"/>
    </source>
</evidence>
<accession>A0A4V6RR96</accession>
<dbReference type="NCBIfam" id="NF033519">
    <property type="entry name" value="transpos_ISAzo13"/>
    <property type="match status" value="1"/>
</dbReference>
<reference evidence="1 2" key="1">
    <citation type="submission" date="2017-02" db="EMBL/GenBank/DDBJ databases">
        <title>Whole genome sequencing of Metallibacterium scheffleri DSM 24874 (T).</title>
        <authorList>
            <person name="Kumar S."/>
            <person name="Patil P."/>
            <person name="Patil P.B."/>
        </authorList>
    </citation>
    <scope>NUCLEOTIDE SEQUENCE [LARGE SCALE GENOMIC DNA]</scope>
    <source>
        <strain evidence="1 2">DSM 24874</strain>
    </source>
</reference>
<dbReference type="InterPro" id="IPR011518">
    <property type="entry name" value="Transposase_36"/>
</dbReference>